<dbReference type="PANTHER" id="PTHR48099:SF5">
    <property type="entry name" value="C-1-TETRAHYDROFOLATE SYNTHASE, CYTOPLASMIC"/>
    <property type="match status" value="1"/>
</dbReference>
<comment type="caution">
    <text evidence="12">Lacks conserved residue(s) required for the propagation of feature annotation.</text>
</comment>
<dbReference type="HAMAP" id="MF_01576">
    <property type="entry name" value="THF_DHG_CYH"/>
    <property type="match status" value="1"/>
</dbReference>
<dbReference type="InterPro" id="IPR046346">
    <property type="entry name" value="Aminoacid_DH-like_N_sf"/>
</dbReference>
<proteinExistence type="inferred from homology"/>
<feature type="domain" description="Tetrahydrofolate dehydrogenase/cyclohydrolase NAD(P)-binding" evidence="14">
    <location>
        <begin position="142"/>
        <end position="298"/>
    </location>
</feature>
<dbReference type="UniPathway" id="UPA00193"/>
<sequence length="303" mass="32472">MTAKLIKGTDIREQILEEITAEVAEIKEKHGVVPGLVTILIGENPASMSYVTLKIQTAHRVGFHEIQDTQPIDISEEGLLALIDKYNNDDSINGILVQLPLPDHIDEKKVLNAIDPDKDVDGFHPVNVGRLMIGGDEVKFPPCTPAGIQEMIIRAGVETNGAEVVVVGRSNIVGKPIANMMFQKGKGANSTVTVVHTGTKNMDEHCKRADILIVAAGVPGLVKPEWIKPGACVIDVGVNRVGETPSKKDPNKMVAILKGDVDFDAAKEIAGSITPVPGGVGPMTITMLMKNTLKSLKYKLGIE</sequence>
<evidence type="ECO:0000256" key="8">
    <source>
        <dbReference type="ARBA" id="ARBA00023002"/>
    </source>
</evidence>
<reference evidence="15 16" key="1">
    <citation type="submission" date="2014-10" db="EMBL/GenBank/DDBJ databases">
        <title>Draft genome of anammox bacterium scalindua brodae, obtained using differential coverage binning of sequence data from two enrichment reactors.</title>
        <authorList>
            <person name="Speth D.R."/>
            <person name="Russ L."/>
            <person name="Kartal B."/>
            <person name="Op den Camp H.J."/>
            <person name="Dutilh B.E."/>
            <person name="Jetten M.S."/>
        </authorList>
    </citation>
    <scope>NUCLEOTIDE SEQUENCE [LARGE SCALE GENOMIC DNA]</scope>
    <source>
        <strain evidence="15">RU1</strain>
    </source>
</reference>
<dbReference type="InterPro" id="IPR036291">
    <property type="entry name" value="NAD(P)-bd_dom_sf"/>
</dbReference>
<dbReference type="PRINTS" id="PR00085">
    <property type="entry name" value="THFDHDRGNASE"/>
</dbReference>
<dbReference type="InterPro" id="IPR020630">
    <property type="entry name" value="THF_DH/CycHdrlase_cat_dom"/>
</dbReference>
<dbReference type="InterPro" id="IPR020867">
    <property type="entry name" value="THF_DH/CycHdrlase_CS"/>
</dbReference>
<dbReference type="Gene3D" id="3.40.50.10860">
    <property type="entry name" value="Leucine Dehydrogenase, chain A, domain 1"/>
    <property type="match status" value="1"/>
</dbReference>
<dbReference type="Pfam" id="PF00763">
    <property type="entry name" value="THF_DHG_CYH"/>
    <property type="match status" value="1"/>
</dbReference>
<keyword evidence="7 12" id="KW-0521">NADP</keyword>
<evidence type="ECO:0000256" key="3">
    <source>
        <dbReference type="ARBA" id="ARBA00022563"/>
    </source>
</evidence>
<evidence type="ECO:0000256" key="10">
    <source>
        <dbReference type="ARBA" id="ARBA00023167"/>
    </source>
</evidence>
<name>A0A0B0EGS4_9BACT</name>
<evidence type="ECO:0000256" key="9">
    <source>
        <dbReference type="ARBA" id="ARBA00023102"/>
    </source>
</evidence>
<dbReference type="PATRIC" id="fig|237368.3.peg.3189"/>
<comment type="catalytic activity">
    <reaction evidence="12">
        <text>(6R)-5,10-methenyltetrahydrofolate + H2O = (6R)-10-formyltetrahydrofolate + H(+)</text>
        <dbReference type="Rhea" id="RHEA:23700"/>
        <dbReference type="ChEBI" id="CHEBI:15377"/>
        <dbReference type="ChEBI" id="CHEBI:15378"/>
        <dbReference type="ChEBI" id="CHEBI:57455"/>
        <dbReference type="ChEBI" id="CHEBI:195366"/>
        <dbReference type="EC" id="3.5.4.9"/>
    </reaction>
</comment>
<accession>A0A0B0EGS4</accession>
<dbReference type="InterPro" id="IPR020631">
    <property type="entry name" value="THF_DH/CycHdrlase_NAD-bd_dom"/>
</dbReference>
<dbReference type="FunFam" id="3.40.50.10860:FF:000005">
    <property type="entry name" value="C-1-tetrahydrofolate synthase, cytoplasmic, putative"/>
    <property type="match status" value="1"/>
</dbReference>
<gene>
    <name evidence="12 15" type="primary">folD</name>
    <name evidence="15" type="ORF">SCABRO_02946</name>
</gene>
<comment type="similarity">
    <text evidence="12">Belongs to the tetrahydrofolate dehydrogenase/cyclohydrolase family.</text>
</comment>
<dbReference type="EMBL" id="JRYO01000213">
    <property type="protein sequence ID" value="KHE91266.1"/>
    <property type="molecule type" value="Genomic_DNA"/>
</dbReference>
<keyword evidence="6 12" id="KW-0378">Hydrolase</keyword>
<dbReference type="FunFam" id="3.40.50.720:FF:000189">
    <property type="entry name" value="Bifunctional protein FolD"/>
    <property type="match status" value="1"/>
</dbReference>
<dbReference type="PROSITE" id="PS00767">
    <property type="entry name" value="THF_DHG_CYH_2"/>
    <property type="match status" value="1"/>
</dbReference>
<dbReference type="GO" id="GO:0004488">
    <property type="term" value="F:methylenetetrahydrofolate dehydrogenase (NADP+) activity"/>
    <property type="evidence" value="ECO:0007669"/>
    <property type="project" value="UniProtKB-UniRule"/>
</dbReference>
<dbReference type="GO" id="GO:0035999">
    <property type="term" value="P:tetrahydrofolate interconversion"/>
    <property type="evidence" value="ECO:0007669"/>
    <property type="project" value="UniProtKB-UniRule"/>
</dbReference>
<evidence type="ECO:0000256" key="6">
    <source>
        <dbReference type="ARBA" id="ARBA00022801"/>
    </source>
</evidence>
<dbReference type="NCBIfam" id="NF010765">
    <property type="entry name" value="PRK14168.1"/>
    <property type="match status" value="1"/>
</dbReference>
<dbReference type="PANTHER" id="PTHR48099">
    <property type="entry name" value="C-1-TETRAHYDROFOLATE SYNTHASE, CYTOPLASMIC-RELATED"/>
    <property type="match status" value="1"/>
</dbReference>
<dbReference type="CDD" id="cd01080">
    <property type="entry name" value="NAD_bind_m-THF_DH_Cyclohyd"/>
    <property type="match status" value="1"/>
</dbReference>
<keyword evidence="9 12" id="KW-0368">Histidine biosynthesis</keyword>
<dbReference type="GO" id="GO:0006164">
    <property type="term" value="P:purine nucleotide biosynthetic process"/>
    <property type="evidence" value="ECO:0007669"/>
    <property type="project" value="UniProtKB-KW"/>
</dbReference>
<keyword evidence="10 12" id="KW-0486">Methionine biosynthesis</keyword>
<keyword evidence="8 12" id="KW-0560">Oxidoreductase</keyword>
<organism evidence="15 16">
    <name type="scientific">Candidatus Scalindua brodae</name>
    <dbReference type="NCBI Taxonomy" id="237368"/>
    <lineage>
        <taxon>Bacteria</taxon>
        <taxon>Pseudomonadati</taxon>
        <taxon>Planctomycetota</taxon>
        <taxon>Candidatus Brocadiia</taxon>
        <taxon>Candidatus Brocadiales</taxon>
        <taxon>Candidatus Scalinduaceae</taxon>
        <taxon>Candidatus Scalindua</taxon>
    </lineage>
</organism>
<dbReference type="GO" id="GO:0009086">
    <property type="term" value="P:methionine biosynthetic process"/>
    <property type="evidence" value="ECO:0007669"/>
    <property type="project" value="UniProtKB-KW"/>
</dbReference>
<dbReference type="eggNOG" id="COG0190">
    <property type="taxonomic scope" value="Bacteria"/>
</dbReference>
<keyword evidence="3 12" id="KW-0554">One-carbon metabolism</keyword>
<comment type="function">
    <text evidence="12">Catalyzes the oxidation of 5,10-methylenetetrahydrofolate to 5,10-methenyltetrahydrofolate and then the hydrolysis of 5,10-methenyltetrahydrofolate to 10-formyltetrahydrofolate.</text>
</comment>
<comment type="caution">
    <text evidence="15">The sequence shown here is derived from an EMBL/GenBank/DDBJ whole genome shotgun (WGS) entry which is preliminary data.</text>
</comment>
<evidence type="ECO:0000256" key="5">
    <source>
        <dbReference type="ARBA" id="ARBA00022755"/>
    </source>
</evidence>
<dbReference type="Pfam" id="PF02882">
    <property type="entry name" value="THF_DHG_CYH_C"/>
    <property type="match status" value="1"/>
</dbReference>
<dbReference type="Proteomes" id="UP000030652">
    <property type="component" value="Unassembled WGS sequence"/>
</dbReference>
<dbReference type="InterPro" id="IPR000672">
    <property type="entry name" value="THF_DH/CycHdrlase"/>
</dbReference>
<keyword evidence="5 12" id="KW-0658">Purine biosynthesis</keyword>
<comment type="subunit">
    <text evidence="2 12">Homodimer.</text>
</comment>
<dbReference type="EC" id="1.5.1.5" evidence="12"/>
<evidence type="ECO:0000256" key="12">
    <source>
        <dbReference type="HAMAP-Rule" id="MF_01576"/>
    </source>
</evidence>
<dbReference type="AlphaFoldDB" id="A0A0B0EGS4"/>
<dbReference type="Gene3D" id="3.40.50.720">
    <property type="entry name" value="NAD(P)-binding Rossmann-like Domain"/>
    <property type="match status" value="1"/>
</dbReference>
<feature type="binding site" evidence="12">
    <location>
        <position position="238"/>
    </location>
    <ligand>
        <name>NADP(+)</name>
        <dbReference type="ChEBI" id="CHEBI:58349"/>
    </ligand>
</feature>
<keyword evidence="4 12" id="KW-0028">Amino-acid biosynthesis</keyword>
<evidence type="ECO:0000256" key="2">
    <source>
        <dbReference type="ARBA" id="ARBA00011738"/>
    </source>
</evidence>
<feature type="binding site" evidence="12">
    <location>
        <begin position="168"/>
        <end position="170"/>
    </location>
    <ligand>
        <name>NADP(+)</name>
        <dbReference type="ChEBI" id="CHEBI:58349"/>
    </ligand>
</feature>
<evidence type="ECO:0000256" key="4">
    <source>
        <dbReference type="ARBA" id="ARBA00022605"/>
    </source>
</evidence>
<evidence type="ECO:0000313" key="15">
    <source>
        <dbReference type="EMBL" id="KHE91266.1"/>
    </source>
</evidence>
<evidence type="ECO:0000313" key="16">
    <source>
        <dbReference type="Proteomes" id="UP000030652"/>
    </source>
</evidence>
<keyword evidence="11 12" id="KW-0511">Multifunctional enzyme</keyword>
<evidence type="ECO:0000256" key="1">
    <source>
        <dbReference type="ARBA" id="ARBA00004777"/>
    </source>
</evidence>
<evidence type="ECO:0000256" key="7">
    <source>
        <dbReference type="ARBA" id="ARBA00022857"/>
    </source>
</evidence>
<feature type="domain" description="Tetrahydrofolate dehydrogenase/cyclohydrolase catalytic" evidence="13">
    <location>
        <begin position="6"/>
        <end position="121"/>
    </location>
</feature>
<dbReference type="SUPFAM" id="SSF51735">
    <property type="entry name" value="NAD(P)-binding Rossmann-fold domains"/>
    <property type="match status" value="1"/>
</dbReference>
<evidence type="ECO:0000259" key="13">
    <source>
        <dbReference type="Pfam" id="PF00763"/>
    </source>
</evidence>
<comment type="catalytic activity">
    <reaction evidence="12">
        <text>(6R)-5,10-methylene-5,6,7,8-tetrahydrofolate + NADP(+) = (6R)-5,10-methenyltetrahydrofolate + NADPH</text>
        <dbReference type="Rhea" id="RHEA:22812"/>
        <dbReference type="ChEBI" id="CHEBI:15636"/>
        <dbReference type="ChEBI" id="CHEBI:57455"/>
        <dbReference type="ChEBI" id="CHEBI:57783"/>
        <dbReference type="ChEBI" id="CHEBI:58349"/>
        <dbReference type="EC" id="1.5.1.5"/>
    </reaction>
</comment>
<protein>
    <recommendedName>
        <fullName evidence="12">Bifunctional protein FolD</fullName>
    </recommendedName>
    <domain>
        <recommendedName>
            <fullName evidence="12">Methylenetetrahydrofolate dehydrogenase</fullName>
            <ecNumber evidence="12">1.5.1.5</ecNumber>
        </recommendedName>
    </domain>
    <domain>
        <recommendedName>
            <fullName evidence="12">Methenyltetrahydrofolate cyclohydrolase</fullName>
            <ecNumber evidence="12">3.5.4.9</ecNumber>
        </recommendedName>
    </domain>
</protein>
<dbReference type="GO" id="GO:0004477">
    <property type="term" value="F:methenyltetrahydrofolate cyclohydrolase activity"/>
    <property type="evidence" value="ECO:0007669"/>
    <property type="project" value="UniProtKB-UniRule"/>
</dbReference>
<evidence type="ECO:0000259" key="14">
    <source>
        <dbReference type="Pfam" id="PF02882"/>
    </source>
</evidence>
<dbReference type="SUPFAM" id="SSF53223">
    <property type="entry name" value="Aminoacid dehydrogenase-like, N-terminal domain"/>
    <property type="match status" value="1"/>
</dbReference>
<comment type="pathway">
    <text evidence="1 12">One-carbon metabolism; tetrahydrofolate interconversion.</text>
</comment>
<dbReference type="EC" id="3.5.4.9" evidence="12"/>
<evidence type="ECO:0000256" key="11">
    <source>
        <dbReference type="ARBA" id="ARBA00023268"/>
    </source>
</evidence>
<dbReference type="GO" id="GO:0005829">
    <property type="term" value="C:cytosol"/>
    <property type="evidence" value="ECO:0007669"/>
    <property type="project" value="TreeGrafter"/>
</dbReference>
<dbReference type="GO" id="GO:0000105">
    <property type="term" value="P:L-histidine biosynthetic process"/>
    <property type="evidence" value="ECO:0007669"/>
    <property type="project" value="UniProtKB-KW"/>
</dbReference>